<reference evidence="3" key="1">
    <citation type="journal article" date="2019" name="Int. J. Syst. Evol. Microbiol.">
        <title>The Global Catalogue of Microorganisms (GCM) 10K type strain sequencing project: providing services to taxonomists for standard genome sequencing and annotation.</title>
        <authorList>
            <consortium name="The Broad Institute Genomics Platform"/>
            <consortium name="The Broad Institute Genome Sequencing Center for Infectious Disease"/>
            <person name="Wu L."/>
            <person name="Ma J."/>
        </authorList>
    </citation>
    <scope>NUCLEOTIDE SEQUENCE [LARGE SCALE GENOMIC DNA]</scope>
    <source>
        <strain evidence="3">CCUG 56607</strain>
    </source>
</reference>
<evidence type="ECO:0000259" key="1">
    <source>
        <dbReference type="Pfam" id="PF22016"/>
    </source>
</evidence>
<organism evidence="2 3">
    <name type="scientific">Thalassobacillus hwangdonensis</name>
    <dbReference type="NCBI Taxonomy" id="546108"/>
    <lineage>
        <taxon>Bacteria</taxon>
        <taxon>Bacillati</taxon>
        <taxon>Bacillota</taxon>
        <taxon>Bacilli</taxon>
        <taxon>Bacillales</taxon>
        <taxon>Bacillaceae</taxon>
        <taxon>Thalassobacillus</taxon>
    </lineage>
</organism>
<evidence type="ECO:0000313" key="3">
    <source>
        <dbReference type="Proteomes" id="UP001596990"/>
    </source>
</evidence>
<gene>
    <name evidence="2" type="ORF">ACFQ2J_12035</name>
</gene>
<keyword evidence="3" id="KW-1185">Reference proteome</keyword>
<sequence>MMQIAVTKKMAKELKKDIQDADTVELPDIYRWHMNLFKIGNRKCVLLMNDATGLNLTLLGLKKEQFENIDQVIMGSLRELLKLLNVKQEIIDHMLDAGSELIYTNTHNRSVLGMMNEISYYIEAQIEGKSYDDIDAVDMNEQNNGFLLKGEIPIEKFKQHFEE</sequence>
<dbReference type="InterPro" id="IPR053864">
    <property type="entry name" value="DUF6933"/>
</dbReference>
<name>A0ABW3L1G7_9BACI</name>
<protein>
    <submittedName>
        <fullName evidence="2">DUF6933 domain-containing protein</fullName>
    </submittedName>
</protein>
<proteinExistence type="predicted"/>
<dbReference type="Pfam" id="PF22016">
    <property type="entry name" value="DUF6933"/>
    <property type="match status" value="1"/>
</dbReference>
<comment type="caution">
    <text evidence="2">The sequence shown here is derived from an EMBL/GenBank/DDBJ whole genome shotgun (WGS) entry which is preliminary data.</text>
</comment>
<evidence type="ECO:0000313" key="2">
    <source>
        <dbReference type="EMBL" id="MFD1019906.1"/>
    </source>
</evidence>
<dbReference type="RefSeq" id="WP_386060580.1">
    <property type="nucleotide sequence ID" value="NZ_JBHTKL010000005.1"/>
</dbReference>
<accession>A0ABW3L1G7</accession>
<feature type="domain" description="DUF6933" evidence="1">
    <location>
        <begin position="3"/>
        <end position="148"/>
    </location>
</feature>
<dbReference type="Proteomes" id="UP001596990">
    <property type="component" value="Unassembled WGS sequence"/>
</dbReference>
<dbReference type="EMBL" id="JBHTKL010000005">
    <property type="protein sequence ID" value="MFD1019906.1"/>
    <property type="molecule type" value="Genomic_DNA"/>
</dbReference>